<name>A0A506UI60_9HYPH</name>
<evidence type="ECO:0000313" key="1">
    <source>
        <dbReference type="EMBL" id="TPW32973.1"/>
    </source>
</evidence>
<protein>
    <submittedName>
        <fullName evidence="1">Uncharacterized protein</fullName>
    </submittedName>
</protein>
<evidence type="ECO:0000313" key="2">
    <source>
        <dbReference type="Proteomes" id="UP000320314"/>
    </source>
</evidence>
<keyword evidence="2" id="KW-1185">Reference proteome</keyword>
<dbReference type="SUPFAM" id="SSF48208">
    <property type="entry name" value="Six-hairpin glycosidases"/>
    <property type="match status" value="1"/>
</dbReference>
<dbReference type="InterPro" id="IPR008928">
    <property type="entry name" value="6-hairpin_glycosidase_sf"/>
</dbReference>
<gene>
    <name evidence="1" type="ORF">FJU11_00800</name>
</gene>
<proteinExistence type="predicted"/>
<organism evidence="1 2">
    <name type="scientific">Pararhizobium mangrovi</name>
    <dbReference type="NCBI Taxonomy" id="2590452"/>
    <lineage>
        <taxon>Bacteria</taxon>
        <taxon>Pseudomonadati</taxon>
        <taxon>Pseudomonadota</taxon>
        <taxon>Alphaproteobacteria</taxon>
        <taxon>Hyphomicrobiales</taxon>
        <taxon>Rhizobiaceae</taxon>
        <taxon>Rhizobium/Agrobacterium group</taxon>
        <taxon>Pararhizobium</taxon>
    </lineage>
</organism>
<dbReference type="Proteomes" id="UP000320314">
    <property type="component" value="Unassembled WGS sequence"/>
</dbReference>
<sequence length="669" mass="71773">MLGCSALIATAPAFAQDATVKVTDKTFDTGASQFAYTEYELSGEPLAEGLGLNLDVLDPDQADKPDAFDFAAGIDSYEYSEEAMYAVNYQSKMGPHLANGPVNAKAGGTLQDLGKRVIHLADSVGFAPDELPQNFYPITFPVAHAMPEFGQKVDVSAVSSEKLDILTHTGDEKSIDAVTPAYFRDYGTLGWKASGMDDTFTPVAVGGEMLKDVMWAQDFLGGMHVQSSDAEVDDISSSDMDHDGKHKLGVSAADGVNGMLLTEISWDRLLMLRNRFGYDGESLGARISPDYDATKDPVWFPAKVAVDFTQKNGVKALGDLKVEDGASTLRASWMMLWPLAELYGYTDQRTANENQNKAFLAVFDGDPFPAAPEANRATKRSGYERADDPFSLVETLSNVVFQNMKTLHYDKKDGTLVDRWPDGEQGKTVTAFDAAYSLVALDIYHRAIDALPVGYASASSGKPLDTEQGKEALDLLKNEADFIVDKLVGDDGLVADSYTVGKGASDSHSLGTQFAAIRGLAAAFVATDDTKYRKAARGIYEAVNKTMVDAGSGLYNPTPGKPFTVTPWTAGAVSGGLRALLQTLYNQEDENAAGLDRAALAQHYTTWFHTVGRGMQLAEWLADTGEHYVKGGNGDVNRNGIKELTAAGGEYGTAPVMAGKVTVEPAATD</sequence>
<dbReference type="GO" id="GO:0005975">
    <property type="term" value="P:carbohydrate metabolic process"/>
    <property type="evidence" value="ECO:0007669"/>
    <property type="project" value="InterPro"/>
</dbReference>
<reference evidence="1 2" key="1">
    <citation type="submission" date="2019-06" db="EMBL/GenBank/DDBJ databases">
        <authorList>
            <person name="Li M."/>
        </authorList>
    </citation>
    <scope>NUCLEOTIDE SEQUENCE [LARGE SCALE GENOMIC DNA]</scope>
    <source>
        <strain evidence="1 2">BGMRC6574</strain>
    </source>
</reference>
<dbReference type="OrthoDB" id="2748233at2"/>
<accession>A0A506UI60</accession>
<dbReference type="EMBL" id="VHLH01000001">
    <property type="protein sequence ID" value="TPW32973.1"/>
    <property type="molecule type" value="Genomic_DNA"/>
</dbReference>
<comment type="caution">
    <text evidence="1">The sequence shown here is derived from an EMBL/GenBank/DDBJ whole genome shotgun (WGS) entry which is preliminary data.</text>
</comment>
<dbReference type="AlphaFoldDB" id="A0A506UI60"/>